<dbReference type="AlphaFoldDB" id="A0A1W1UDJ6"/>
<name>A0A1W1UDJ6_9DEIO</name>
<proteinExistence type="predicted"/>
<organism evidence="2 3">
    <name type="scientific">Deinococcus hopiensis KR-140</name>
    <dbReference type="NCBI Taxonomy" id="695939"/>
    <lineage>
        <taxon>Bacteria</taxon>
        <taxon>Thermotogati</taxon>
        <taxon>Deinococcota</taxon>
        <taxon>Deinococci</taxon>
        <taxon>Deinococcales</taxon>
        <taxon>Deinococcaceae</taxon>
        <taxon>Deinococcus</taxon>
    </lineage>
</organism>
<evidence type="ECO:0000256" key="1">
    <source>
        <dbReference type="SAM" id="SignalP"/>
    </source>
</evidence>
<dbReference type="PROSITE" id="PS51257">
    <property type="entry name" value="PROKAR_LIPOPROTEIN"/>
    <property type="match status" value="1"/>
</dbReference>
<sequence length="152" mass="16147">MNIKTKMLMGTLAATLLATSCGSTNSPVAPTTLSFMGQGTVEGYSADKDYPIRFSKEWSDVGTIKSDNTINVQVTSEAAKSVMSSTLAGLKEGLSSICDTSEIIVNNTPYAHIGNLTFTDSEGKTRYINVQSNTVKIDSTRPLAKVTIGRLG</sequence>
<evidence type="ECO:0000313" key="2">
    <source>
        <dbReference type="EMBL" id="SMB79147.1"/>
    </source>
</evidence>
<keyword evidence="1" id="KW-0732">Signal</keyword>
<keyword evidence="3" id="KW-1185">Reference proteome</keyword>
<reference evidence="2 3" key="1">
    <citation type="submission" date="2017-04" db="EMBL/GenBank/DDBJ databases">
        <authorList>
            <person name="Afonso C.L."/>
            <person name="Miller P.J."/>
            <person name="Scott M.A."/>
            <person name="Spackman E."/>
            <person name="Goraichik I."/>
            <person name="Dimitrov K.M."/>
            <person name="Suarez D.L."/>
            <person name="Swayne D.E."/>
        </authorList>
    </citation>
    <scope>NUCLEOTIDE SEQUENCE [LARGE SCALE GENOMIC DNA]</scope>
    <source>
        <strain evidence="2 3">KR-140</strain>
    </source>
</reference>
<gene>
    <name evidence="2" type="ORF">SAMN00790413_05795</name>
</gene>
<accession>A0A1W1UDJ6</accession>
<feature type="signal peptide" evidence="1">
    <location>
        <begin position="1"/>
        <end position="25"/>
    </location>
</feature>
<dbReference type="Proteomes" id="UP000192582">
    <property type="component" value="Unassembled WGS sequence"/>
</dbReference>
<feature type="chain" id="PRO_5012325572" evidence="1">
    <location>
        <begin position="26"/>
        <end position="152"/>
    </location>
</feature>
<evidence type="ECO:0000313" key="3">
    <source>
        <dbReference type="Proteomes" id="UP000192582"/>
    </source>
</evidence>
<dbReference type="EMBL" id="FWWU01000003">
    <property type="protein sequence ID" value="SMB79147.1"/>
    <property type="molecule type" value="Genomic_DNA"/>
</dbReference>
<dbReference type="RefSeq" id="WP_139806417.1">
    <property type="nucleotide sequence ID" value="NZ_FWWU01000003.1"/>
</dbReference>
<protein>
    <submittedName>
        <fullName evidence="2">Uncharacterized protein</fullName>
    </submittedName>
</protein>